<dbReference type="GO" id="GO:0000932">
    <property type="term" value="C:P-body"/>
    <property type="evidence" value="ECO:0007669"/>
    <property type="project" value="TreeGrafter"/>
</dbReference>
<feature type="domain" description="DFDF" evidence="3">
    <location>
        <begin position="219"/>
        <end position="255"/>
    </location>
</feature>
<dbReference type="EMBL" id="FLRD01000131">
    <property type="protein sequence ID" value="SBT43778.1"/>
    <property type="molecule type" value="Genomic_DNA"/>
</dbReference>
<dbReference type="InterPro" id="IPR025762">
    <property type="entry name" value="DFDF"/>
</dbReference>
<dbReference type="GO" id="GO:0034063">
    <property type="term" value="P:stress granule assembly"/>
    <property type="evidence" value="ECO:0007669"/>
    <property type="project" value="TreeGrafter"/>
</dbReference>
<keyword evidence="10" id="KW-1185">Reference proteome</keyword>
<dbReference type="Proteomes" id="UP000078550">
    <property type="component" value="Unassembled WGS sequence"/>
</dbReference>
<dbReference type="Gene3D" id="2.30.30.100">
    <property type="match status" value="1"/>
</dbReference>
<evidence type="ECO:0000256" key="2">
    <source>
        <dbReference type="PROSITE-ProRule" id="PRU00869"/>
    </source>
</evidence>
<dbReference type="PROSITE" id="PS51513">
    <property type="entry name" value="FFD"/>
    <property type="match status" value="1"/>
</dbReference>
<dbReference type="PANTHER" id="PTHR13586">
    <property type="entry name" value="SCD6 PROTEIN-RELATED"/>
    <property type="match status" value="1"/>
</dbReference>
<proteinExistence type="predicted"/>
<feature type="short sequence motif" description="TFG box" evidence="2">
    <location>
        <begin position="287"/>
        <end position="307"/>
    </location>
</feature>
<dbReference type="Pfam" id="PF12701">
    <property type="entry name" value="LSM14"/>
    <property type="match status" value="1"/>
</dbReference>
<reference evidence="7" key="1">
    <citation type="submission" date="2016-05" db="EMBL/GenBank/DDBJ databases">
        <authorList>
            <person name="Lavstsen T."/>
            <person name="Jespersen J.S."/>
        </authorList>
    </citation>
    <scope>NUCLEOTIDE SEQUENCE [LARGE SCALE GENOMIC DNA]</scope>
</reference>
<dbReference type="EMBL" id="FLRE01000172">
    <property type="protein sequence ID" value="SBT44301.1"/>
    <property type="molecule type" value="Genomic_DNA"/>
</dbReference>
<dbReference type="SMART" id="SM01271">
    <property type="entry name" value="LSM14"/>
    <property type="match status" value="1"/>
</dbReference>
<dbReference type="Proteomes" id="UP000078555">
    <property type="component" value="Unassembled WGS sequence"/>
</dbReference>
<dbReference type="InterPro" id="IPR010920">
    <property type="entry name" value="LSM_dom_sf"/>
</dbReference>
<organism evidence="7 10">
    <name type="scientific">Plasmodium ovale wallikeri</name>
    <dbReference type="NCBI Taxonomy" id="864142"/>
    <lineage>
        <taxon>Eukaryota</taxon>
        <taxon>Sar</taxon>
        <taxon>Alveolata</taxon>
        <taxon>Apicomplexa</taxon>
        <taxon>Aconoidasida</taxon>
        <taxon>Haemosporida</taxon>
        <taxon>Plasmodiidae</taxon>
        <taxon>Plasmodium</taxon>
        <taxon>Plasmodium (Plasmodium)</taxon>
    </lineage>
</organism>
<dbReference type="SMART" id="SM01199">
    <property type="entry name" value="FDF"/>
    <property type="match status" value="1"/>
</dbReference>
<accession>A0A1A8ZIW3</accession>
<gene>
    <name evidence="7" type="ORF">POVWA1_048570</name>
    <name evidence="8" type="ORF">POVWA2_047630</name>
</gene>
<dbReference type="SUPFAM" id="SSF50182">
    <property type="entry name" value="Sm-like ribonucleoproteins"/>
    <property type="match status" value="1"/>
</dbReference>
<feature type="short sequence motif" description="FFD box" evidence="1">
    <location>
        <begin position="263"/>
        <end position="279"/>
    </location>
</feature>
<feature type="domain" description="FFD box profile" evidence="4">
    <location>
        <begin position="263"/>
        <end position="279"/>
    </location>
</feature>
<dbReference type="GO" id="GO:0003729">
    <property type="term" value="F:mRNA binding"/>
    <property type="evidence" value="ECO:0007669"/>
    <property type="project" value="TreeGrafter"/>
</dbReference>
<evidence type="ECO:0000259" key="5">
    <source>
        <dbReference type="PROSITE" id="PS51536"/>
    </source>
</evidence>
<evidence type="ECO:0000313" key="8">
    <source>
        <dbReference type="EMBL" id="SBT44301.1"/>
    </source>
</evidence>
<evidence type="ECO:0000259" key="6">
    <source>
        <dbReference type="PROSITE" id="PS52002"/>
    </source>
</evidence>
<dbReference type="PROSITE" id="PS51512">
    <property type="entry name" value="DFDF"/>
    <property type="match status" value="1"/>
</dbReference>
<dbReference type="InterPro" id="IPR047575">
    <property type="entry name" value="Sm"/>
</dbReference>
<evidence type="ECO:0000259" key="4">
    <source>
        <dbReference type="PROSITE" id="PS51513"/>
    </source>
</evidence>
<name>A0A1A8ZIW3_PLAOA</name>
<dbReference type="AlphaFoldDB" id="A0A1A8ZIW3"/>
<dbReference type="InterPro" id="IPR019050">
    <property type="entry name" value="FDF_dom"/>
</dbReference>
<evidence type="ECO:0000259" key="3">
    <source>
        <dbReference type="PROSITE" id="PS51512"/>
    </source>
</evidence>
<dbReference type="InterPro" id="IPR025768">
    <property type="entry name" value="TFG_box"/>
</dbReference>
<feature type="domain" description="TFG box profile" evidence="5">
    <location>
        <begin position="287"/>
        <end position="307"/>
    </location>
</feature>
<feature type="domain" description="Sm" evidence="6">
    <location>
        <begin position="1"/>
        <end position="82"/>
    </location>
</feature>
<sequence>MSSVSTLPYIGSKISLISNSEIRYEGILYTINTHESTVALQNVRSFGTEGRRQPDIPPSSEIYDFIIFRGKDIKDVTVSEAAKTIPDDPAIVSMNIAPSSKNNLSDNLNYNNNVNMNNMNKSMKVQNNMIQQNERNMNVNNRRYFNRQNYNYYYNNSSNSNGNINNLNNNHALKHGINHAIHMHNNNSNSNRHFNNYKYKNFRNYERPHYIIGELESQPNPALKSKFSPDFDFSTNNLKFDKNNIMDEKNKDTLSINNNLQVGGYDKNSSFFDNISCETLDKQQGKDEKVDREKLRMLDVDTFGIAAAHYRTNMHNRNNRNNRNKGRNGRHNKLLGGFNYNFYNRNQNPFNKYPAY</sequence>
<evidence type="ECO:0000256" key="1">
    <source>
        <dbReference type="PROSITE-ProRule" id="PRU00846"/>
    </source>
</evidence>
<dbReference type="InterPro" id="IPR025761">
    <property type="entry name" value="FFD_box"/>
</dbReference>
<dbReference type="PROSITE" id="PS51536">
    <property type="entry name" value="TFG"/>
    <property type="match status" value="1"/>
</dbReference>
<dbReference type="CDD" id="cd01736">
    <property type="entry name" value="LSm14_N"/>
    <property type="match status" value="1"/>
</dbReference>
<evidence type="ECO:0000313" key="7">
    <source>
        <dbReference type="EMBL" id="SBT43778.1"/>
    </source>
</evidence>
<protein>
    <submittedName>
        <fullName evidence="7">Trailer hitch homolog, putative</fullName>
    </submittedName>
</protein>
<dbReference type="PANTHER" id="PTHR13586:SF0">
    <property type="entry name" value="TRAILER HITCH, ISOFORM H"/>
    <property type="match status" value="1"/>
</dbReference>
<dbReference type="PROSITE" id="PS52002">
    <property type="entry name" value="SM"/>
    <property type="match status" value="1"/>
</dbReference>
<evidence type="ECO:0000313" key="10">
    <source>
        <dbReference type="Proteomes" id="UP000078555"/>
    </source>
</evidence>
<reference evidence="9 10" key="2">
    <citation type="submission" date="2016-05" db="EMBL/GenBank/DDBJ databases">
        <authorList>
            <person name="Naeem Raeece"/>
        </authorList>
    </citation>
    <scope>NUCLEOTIDE SEQUENCE [LARGE SCALE GENOMIC DNA]</scope>
</reference>
<dbReference type="GO" id="GO:0033962">
    <property type="term" value="P:P-body assembly"/>
    <property type="evidence" value="ECO:0007669"/>
    <property type="project" value="TreeGrafter"/>
</dbReference>
<evidence type="ECO:0000313" key="9">
    <source>
        <dbReference type="Proteomes" id="UP000078550"/>
    </source>
</evidence>
<dbReference type="InterPro" id="IPR025609">
    <property type="entry name" value="Lsm14-like_N"/>
</dbReference>